<evidence type="ECO:0000256" key="1">
    <source>
        <dbReference type="SAM" id="SignalP"/>
    </source>
</evidence>
<comment type="caution">
    <text evidence="3">The sequence shown here is derived from an EMBL/GenBank/DDBJ whole genome shotgun (WGS) entry which is preliminary data.</text>
</comment>
<dbReference type="EMBL" id="VIWV01000001">
    <property type="protein sequence ID" value="TWF84516.1"/>
    <property type="molecule type" value="Genomic_DNA"/>
</dbReference>
<evidence type="ECO:0000313" key="3">
    <source>
        <dbReference type="EMBL" id="TWF84516.1"/>
    </source>
</evidence>
<organism evidence="3 4">
    <name type="scientific">Streptomyces capillispiralis</name>
    <dbReference type="NCBI Taxonomy" id="68182"/>
    <lineage>
        <taxon>Bacteria</taxon>
        <taxon>Bacillati</taxon>
        <taxon>Actinomycetota</taxon>
        <taxon>Actinomycetes</taxon>
        <taxon>Kitasatosporales</taxon>
        <taxon>Streptomycetaceae</taxon>
        <taxon>Streptomyces</taxon>
    </lineage>
</organism>
<name>A0A561TBN7_9ACTN</name>
<feature type="domain" description="DUF6299" evidence="2">
    <location>
        <begin position="35"/>
        <end position="146"/>
    </location>
</feature>
<dbReference type="AlphaFoldDB" id="A0A561TBN7"/>
<gene>
    <name evidence="3" type="ORF">FHX78_111451</name>
</gene>
<evidence type="ECO:0000313" key="4">
    <source>
        <dbReference type="Proteomes" id="UP000316603"/>
    </source>
</evidence>
<evidence type="ECO:0000259" key="2">
    <source>
        <dbReference type="Pfam" id="PF19816"/>
    </source>
</evidence>
<feature type="signal peptide" evidence="1">
    <location>
        <begin position="1"/>
        <end position="30"/>
    </location>
</feature>
<dbReference type="OrthoDB" id="3873198at2"/>
<sequence>MPVRPLLGAVAGAALLLGAAAAAPSVAAPAAPLAPTASMTVDAEGRIAGDTVTLSGTYRCTVDTGEVYVASSVNQASSSIRYAIGGTRAVCDGKEHRWENTGKVPAGALKAGGAHVEATLLELRPSGLILLPVPHAVRHQDITLAEG</sequence>
<reference evidence="3 4" key="1">
    <citation type="submission" date="2019-06" db="EMBL/GenBank/DDBJ databases">
        <title>Sequencing the genomes of 1000 actinobacteria strains.</title>
        <authorList>
            <person name="Klenk H.-P."/>
        </authorList>
    </citation>
    <scope>NUCLEOTIDE SEQUENCE [LARGE SCALE GENOMIC DNA]</scope>
    <source>
        <strain evidence="3 4">DSM 41695</strain>
    </source>
</reference>
<accession>A0A561TBN7</accession>
<dbReference type="InterPro" id="IPR046266">
    <property type="entry name" value="DUF6299"/>
</dbReference>
<dbReference type="Proteomes" id="UP000316603">
    <property type="component" value="Unassembled WGS sequence"/>
</dbReference>
<dbReference type="RefSeq" id="WP_145866632.1">
    <property type="nucleotide sequence ID" value="NZ_BNCE01000005.1"/>
</dbReference>
<feature type="chain" id="PRO_5021938298" description="DUF6299 domain-containing protein" evidence="1">
    <location>
        <begin position="31"/>
        <end position="147"/>
    </location>
</feature>
<keyword evidence="4" id="KW-1185">Reference proteome</keyword>
<dbReference type="Pfam" id="PF19816">
    <property type="entry name" value="DUF6299"/>
    <property type="match status" value="1"/>
</dbReference>
<proteinExistence type="predicted"/>
<protein>
    <recommendedName>
        <fullName evidence="2">DUF6299 domain-containing protein</fullName>
    </recommendedName>
</protein>
<keyword evidence="1" id="KW-0732">Signal</keyword>